<proteinExistence type="predicted"/>
<feature type="transmembrane region" description="Helical" evidence="1">
    <location>
        <begin position="26"/>
        <end position="45"/>
    </location>
</feature>
<evidence type="ECO:0000313" key="2">
    <source>
        <dbReference type="EMBL" id="GET38831.1"/>
    </source>
</evidence>
<organism evidence="2 3">
    <name type="scientific">Microseira wollei NIES-4236</name>
    <dbReference type="NCBI Taxonomy" id="2530354"/>
    <lineage>
        <taxon>Bacteria</taxon>
        <taxon>Bacillati</taxon>
        <taxon>Cyanobacteriota</taxon>
        <taxon>Cyanophyceae</taxon>
        <taxon>Oscillatoriophycideae</taxon>
        <taxon>Aerosakkonematales</taxon>
        <taxon>Aerosakkonemataceae</taxon>
        <taxon>Microseira</taxon>
    </lineage>
</organism>
<evidence type="ECO:0000256" key="1">
    <source>
        <dbReference type="SAM" id="Phobius"/>
    </source>
</evidence>
<accession>A0AAV3XDS6</accession>
<dbReference type="AlphaFoldDB" id="A0AAV3XDS6"/>
<evidence type="ECO:0000313" key="3">
    <source>
        <dbReference type="Proteomes" id="UP001050975"/>
    </source>
</evidence>
<gene>
    <name evidence="2" type="ORF">MiSe_35900</name>
</gene>
<name>A0AAV3XDS6_9CYAN</name>
<dbReference type="RefSeq" id="WP_226583213.1">
    <property type="nucleotide sequence ID" value="NZ_BLAY01000053.1"/>
</dbReference>
<protein>
    <submittedName>
        <fullName evidence="2">Uncharacterized protein</fullName>
    </submittedName>
</protein>
<sequence length="166" mass="19152">MRQFLFILPGIAAISARSISWLWKKYFMGFFGVGLMAILCLHICFDMINLHPYEYIYFNRLSGGLIGAYNRYETEYWGLSLREAMEWVNKNSKMGKQVLVAGPLDSAKLFAKPGSDVIEVKKSNIAKPYYYLGVPRWNLEKAFPECQEVYKVVRQGVPLTTVKRCE</sequence>
<dbReference type="EMBL" id="BLAY01000053">
    <property type="protein sequence ID" value="GET38831.1"/>
    <property type="molecule type" value="Genomic_DNA"/>
</dbReference>
<dbReference type="Proteomes" id="UP001050975">
    <property type="component" value="Unassembled WGS sequence"/>
</dbReference>
<keyword evidence="1" id="KW-0812">Transmembrane</keyword>
<comment type="caution">
    <text evidence="2">The sequence shown here is derived from an EMBL/GenBank/DDBJ whole genome shotgun (WGS) entry which is preliminary data.</text>
</comment>
<keyword evidence="3" id="KW-1185">Reference proteome</keyword>
<keyword evidence="1" id="KW-1133">Transmembrane helix</keyword>
<reference evidence="2" key="1">
    <citation type="submission" date="2019-10" db="EMBL/GenBank/DDBJ databases">
        <title>Draft genome sequece of Microseira wollei NIES-4236.</title>
        <authorList>
            <person name="Yamaguchi H."/>
            <person name="Suzuki S."/>
            <person name="Kawachi M."/>
        </authorList>
    </citation>
    <scope>NUCLEOTIDE SEQUENCE</scope>
    <source>
        <strain evidence="2">NIES-4236</strain>
    </source>
</reference>
<keyword evidence="1" id="KW-0472">Membrane</keyword>